<evidence type="ECO:0000256" key="4">
    <source>
        <dbReference type="ARBA" id="ARBA00022679"/>
    </source>
</evidence>
<evidence type="ECO:0000256" key="8">
    <source>
        <dbReference type="ARBA" id="ARBA00039035"/>
    </source>
</evidence>
<reference evidence="13 14" key="1">
    <citation type="journal article" date="2016" name="DNA Res.">
        <title>The draft genome of MD-2 pineapple using hybrid error correction of long reads.</title>
        <authorList>
            <person name="Redwan R.M."/>
            <person name="Saidin A."/>
            <person name="Kumar S.V."/>
        </authorList>
    </citation>
    <scope>NUCLEOTIDE SEQUENCE [LARGE SCALE GENOMIC DNA]</scope>
    <source>
        <strain evidence="14">cv. MD2</strain>
        <tissue evidence="13">Leaf</tissue>
    </source>
</reference>
<comment type="caution">
    <text evidence="13">The sequence shown here is derived from an EMBL/GenBank/DDBJ whole genome shotgun (WGS) entry which is preliminary data.</text>
</comment>
<evidence type="ECO:0000259" key="12">
    <source>
        <dbReference type="PROSITE" id="PS50970"/>
    </source>
</evidence>
<dbReference type="EC" id="2.1.1.10" evidence="8"/>
<name>A0A199W9F1_ANACO</name>
<dbReference type="FunFam" id="3.20.20.330:FF:000002">
    <property type="entry name" value="Homocysteine S-methyltransferase"/>
    <property type="match status" value="1"/>
</dbReference>
<dbReference type="PANTHER" id="PTHR46015">
    <property type="entry name" value="ZGC:172121"/>
    <property type="match status" value="1"/>
</dbReference>
<dbReference type="GO" id="GO:0009086">
    <property type="term" value="P:methionine biosynthetic process"/>
    <property type="evidence" value="ECO:0007669"/>
    <property type="project" value="UniProtKB-KW"/>
</dbReference>
<dbReference type="InterPro" id="IPR036589">
    <property type="entry name" value="HCY_dom_sf"/>
</dbReference>
<keyword evidence="6" id="KW-0862">Zinc</keyword>
<gene>
    <name evidence="13" type="ORF">ACMD2_15585</name>
</gene>
<dbReference type="Gene3D" id="3.20.20.330">
    <property type="entry name" value="Homocysteine-binding-like domain"/>
    <property type="match status" value="1"/>
</dbReference>
<keyword evidence="4 13" id="KW-0808">Transferase</keyword>
<evidence type="ECO:0000313" key="13">
    <source>
        <dbReference type="EMBL" id="OAY85863.1"/>
    </source>
</evidence>
<evidence type="ECO:0000256" key="10">
    <source>
        <dbReference type="ARBA" id="ARBA00056359"/>
    </source>
</evidence>
<proteinExistence type="predicted"/>
<comment type="function">
    <text evidence="10">Catalyzes methyl transfer from S-methylmethionine (SMM) to adenosyl-L-homocysteine (AdoMet). SMM degradation (by HMT-1, HMT-2, HMT-3 and HMT-4) and biosynthesis (by MMT1) constitute the SMM cycle in plants, which is probably required to achieve short term control of AdoMet level.</text>
</comment>
<keyword evidence="2 13" id="KW-0489">Methyltransferase</keyword>
<dbReference type="GO" id="GO:0008898">
    <property type="term" value="F:S-adenosylmethionine-homocysteine S-methyltransferase activity"/>
    <property type="evidence" value="ECO:0007669"/>
    <property type="project" value="TreeGrafter"/>
</dbReference>
<dbReference type="GO" id="GO:0033528">
    <property type="term" value="P:S-methylmethionine cycle"/>
    <property type="evidence" value="ECO:0007669"/>
    <property type="project" value="TreeGrafter"/>
</dbReference>
<evidence type="ECO:0000256" key="3">
    <source>
        <dbReference type="ARBA" id="ARBA00022605"/>
    </source>
</evidence>
<dbReference type="PANTHER" id="PTHR46015:SF11">
    <property type="entry name" value="HOMOCYSTEINE S-METHYLTRANSFERASE 3"/>
    <property type="match status" value="1"/>
</dbReference>
<dbReference type="STRING" id="4615.A0A199W9F1"/>
<dbReference type="InterPro" id="IPR003726">
    <property type="entry name" value="HCY_dom"/>
</dbReference>
<keyword evidence="7" id="KW-0486">Methionine biosynthesis</keyword>
<protein>
    <recommendedName>
        <fullName evidence="8">homocysteine S-methyltransferase</fullName>
        <ecNumber evidence="8">2.1.1.10</ecNumber>
    </recommendedName>
</protein>
<dbReference type="EMBL" id="LSRQ01000035">
    <property type="protein sequence ID" value="OAY85863.1"/>
    <property type="molecule type" value="Genomic_DNA"/>
</dbReference>
<dbReference type="SUPFAM" id="SSF82282">
    <property type="entry name" value="Homocysteine S-methyltransferase"/>
    <property type="match status" value="1"/>
</dbReference>
<evidence type="ECO:0000256" key="7">
    <source>
        <dbReference type="ARBA" id="ARBA00023167"/>
    </source>
</evidence>
<dbReference type="Pfam" id="PF02574">
    <property type="entry name" value="S-methyl_trans"/>
    <property type="match status" value="1"/>
</dbReference>
<evidence type="ECO:0000256" key="1">
    <source>
        <dbReference type="ARBA" id="ARBA00011245"/>
    </source>
</evidence>
<dbReference type="GO" id="GO:0032259">
    <property type="term" value="P:methylation"/>
    <property type="evidence" value="ECO:0007669"/>
    <property type="project" value="UniProtKB-KW"/>
</dbReference>
<accession>A0A199W9F1</accession>
<sequence length="348" mass="37720">MGCGSGEDPTAVMREFLREAGGCAVIDGGLATELEAHGANLNDPLWSANIVINMVDDFVCIIIVDNLFRIRELVVRCFVKQVHLDYLEAGANIIITASYQATIQGFESKGFSREEGEALLQKSVEIAQEARNIFVKASSRKRPILVAASVGSYGAYLADGSEYSGEYGDAVTLETLKDFHRRRLQVLAEAGPDLIAFETIPNKLEAQAYAELLEENDIKIPAWFSFNSKDGVNVVSGDSLLDCASIADSCPKVAAVGINCTPPRFIHALILSARKVTDKPILIYPNSGERYDADKKEWVVCSHFANLKDASMICSSCSGILTAICFLYAIDDIPNGIFPLEVSSGTGF</sequence>
<comment type="subunit">
    <text evidence="1">Monomer.</text>
</comment>
<dbReference type="InterPro" id="IPR051486">
    <property type="entry name" value="Hcy_S-methyltransferase"/>
</dbReference>
<dbReference type="PROSITE" id="PS50970">
    <property type="entry name" value="HCY"/>
    <property type="match status" value="1"/>
</dbReference>
<feature type="domain" description="Hcy-binding" evidence="12">
    <location>
        <begin position="12"/>
        <end position="348"/>
    </location>
</feature>
<dbReference type="Gramene" id="Aco005201.1.mrna1">
    <property type="protein sequence ID" value="Aco005201.1.mrna1"/>
    <property type="gene ID" value="Aco005201.1.path1"/>
</dbReference>
<evidence type="ECO:0000313" key="14">
    <source>
        <dbReference type="Proteomes" id="UP000092600"/>
    </source>
</evidence>
<dbReference type="Proteomes" id="UP000092600">
    <property type="component" value="Unassembled WGS sequence"/>
</dbReference>
<keyword evidence="5" id="KW-0479">Metal-binding</keyword>
<evidence type="ECO:0000256" key="6">
    <source>
        <dbReference type="ARBA" id="ARBA00022833"/>
    </source>
</evidence>
<comment type="caution">
    <text evidence="11">Lacks conserved residue(s) required for the propagation of feature annotation.</text>
</comment>
<evidence type="ECO:0000256" key="11">
    <source>
        <dbReference type="PROSITE-ProRule" id="PRU00333"/>
    </source>
</evidence>
<organism evidence="13 14">
    <name type="scientific">Ananas comosus</name>
    <name type="common">Pineapple</name>
    <name type="synonym">Ananas ananas</name>
    <dbReference type="NCBI Taxonomy" id="4615"/>
    <lineage>
        <taxon>Eukaryota</taxon>
        <taxon>Viridiplantae</taxon>
        <taxon>Streptophyta</taxon>
        <taxon>Embryophyta</taxon>
        <taxon>Tracheophyta</taxon>
        <taxon>Spermatophyta</taxon>
        <taxon>Magnoliopsida</taxon>
        <taxon>Liliopsida</taxon>
        <taxon>Poales</taxon>
        <taxon>Bromeliaceae</taxon>
        <taxon>Bromelioideae</taxon>
        <taxon>Ananas</taxon>
    </lineage>
</organism>
<dbReference type="NCBIfam" id="NF007020">
    <property type="entry name" value="PRK09485.1"/>
    <property type="match status" value="1"/>
</dbReference>
<dbReference type="AlphaFoldDB" id="A0A199W9F1"/>
<evidence type="ECO:0000256" key="2">
    <source>
        <dbReference type="ARBA" id="ARBA00022603"/>
    </source>
</evidence>
<evidence type="ECO:0000256" key="9">
    <source>
        <dbReference type="ARBA" id="ARBA00052655"/>
    </source>
</evidence>
<dbReference type="GO" id="GO:0046872">
    <property type="term" value="F:metal ion binding"/>
    <property type="evidence" value="ECO:0007669"/>
    <property type="project" value="UniProtKB-KW"/>
</dbReference>
<comment type="catalytic activity">
    <reaction evidence="9">
        <text>S-methyl-L-methionine + L-homocysteine = 2 L-methionine + H(+)</text>
        <dbReference type="Rhea" id="RHEA:26337"/>
        <dbReference type="ChEBI" id="CHEBI:15378"/>
        <dbReference type="ChEBI" id="CHEBI:57844"/>
        <dbReference type="ChEBI" id="CHEBI:58199"/>
        <dbReference type="ChEBI" id="CHEBI:58252"/>
        <dbReference type="EC" id="2.1.1.10"/>
    </reaction>
</comment>
<keyword evidence="3" id="KW-0028">Amino-acid biosynthesis</keyword>
<evidence type="ECO:0000256" key="5">
    <source>
        <dbReference type="ARBA" id="ARBA00022723"/>
    </source>
</evidence>